<reference evidence="3" key="1">
    <citation type="submission" date="2016-06" db="UniProtKB">
        <authorList>
            <consortium name="WormBaseParasite"/>
        </authorList>
    </citation>
    <scope>IDENTIFICATION</scope>
</reference>
<proteinExistence type="predicted"/>
<dbReference type="AlphaFoldDB" id="A0A183IIT9"/>
<protein>
    <submittedName>
        <fullName evidence="1 3">Uncharacterized protein</fullName>
    </submittedName>
</protein>
<keyword evidence="2" id="KW-1185">Reference proteome</keyword>
<organism evidence="3">
    <name type="scientific">Soboliphyme baturini</name>
    <dbReference type="NCBI Taxonomy" id="241478"/>
    <lineage>
        <taxon>Eukaryota</taxon>
        <taxon>Metazoa</taxon>
        <taxon>Ecdysozoa</taxon>
        <taxon>Nematoda</taxon>
        <taxon>Enoplea</taxon>
        <taxon>Dorylaimia</taxon>
        <taxon>Dioctophymatida</taxon>
        <taxon>Dioctophymatoidea</taxon>
        <taxon>Soboliphymatidae</taxon>
        <taxon>Soboliphyme</taxon>
    </lineage>
</organism>
<evidence type="ECO:0000313" key="2">
    <source>
        <dbReference type="Proteomes" id="UP000270296"/>
    </source>
</evidence>
<dbReference type="Proteomes" id="UP000270296">
    <property type="component" value="Unassembled WGS sequence"/>
</dbReference>
<evidence type="ECO:0000313" key="3">
    <source>
        <dbReference type="WBParaSite" id="SBAD_0000369401-mRNA-1"/>
    </source>
</evidence>
<accession>A0A183IIT9</accession>
<name>A0A183IIT9_9BILA</name>
<dbReference type="WBParaSite" id="SBAD_0000369401-mRNA-1">
    <property type="protein sequence ID" value="SBAD_0000369401-mRNA-1"/>
    <property type="gene ID" value="SBAD_0000369401"/>
</dbReference>
<sequence length="240" mass="27011">MKNTKMSNEIFVSLTNLHVFFQLACPHWPELGIVPVVDDEIMTMDDRKSIWKCQAVRPTSWLKRGWCCTQFDRLIDRLTITPPISTANLGIADLPLLDKTNSIYSLISPEKPYLDNGIESVFPPGNATWAASKIRRCSKKKFSSLFQSIMAQTTKLTIRNPHYAIGQESGARATVQKREIGPTGEEPHGGFSGRYPTSLSQHIRPLSRRLRLSQGQPLLNAFVHFLPSFGFRKPLFAGVL</sequence>
<gene>
    <name evidence="1" type="ORF">SBAD_LOCUS3535</name>
</gene>
<dbReference type="EMBL" id="UZAM01007798">
    <property type="protein sequence ID" value="VDP01484.1"/>
    <property type="molecule type" value="Genomic_DNA"/>
</dbReference>
<reference evidence="1 2" key="2">
    <citation type="submission" date="2018-11" db="EMBL/GenBank/DDBJ databases">
        <authorList>
            <consortium name="Pathogen Informatics"/>
        </authorList>
    </citation>
    <scope>NUCLEOTIDE SEQUENCE [LARGE SCALE GENOMIC DNA]</scope>
</reference>
<evidence type="ECO:0000313" key="1">
    <source>
        <dbReference type="EMBL" id="VDP01484.1"/>
    </source>
</evidence>